<feature type="region of interest" description="Disordered" evidence="1">
    <location>
        <begin position="408"/>
        <end position="491"/>
    </location>
</feature>
<sequence length="695" mass="77824">MPTEVIGIQHIPRDYHQEQSHQHKSDIHIEYNDPNVRYNRNQKANSHMAPSLNHSAGHYQYPVQQQPHVTRESSNHSSCASYVSPENNRLCNSRQMSASFDDTGPSRVSTTRLPSRYSSYQEEVRVGERYESLPRHLERSHPPRHDLRYTYSGEFEEGRARPQYSNASFVEYPGHEERRESKRRYRYDDEYDTLPVRNERYREYPESRRDMPFSEYHPPELEERRRYECYPPSPSCTYRRRRYTSDVPPVFRKEPLSLEERGNSGGSGSSDMGPPPSLHIRNLQSNKLPPPLHPPTSRFDPTEAIKPPNPSVNTARFDPNSVSNPPTARFDEPRKKHRRVHSSGLDMLSAAVSAADAPTMNKPHQHQLSFGESHKRNLSLMSMGSGLGSIDFRGVAGKGVLDKIFGAPGAEEQGEGRRVARGPESNQNHAGSTPLSPSTQALSAFSNPQAPTLPNPSLSQPQTQSSFISQSQSQFPFQSQPQSQQPSPSFQCQIVLPNPRRTRRRCSHPDCPNRVVQGGKCISHGAKRKTCSRPDCTKNVKKSGLCSTHGPSRKRCEVNGCEKVAVQRGKCIGHGAKKKSCSVEGCAKQSILRGMCKKHHDANLTKCVVIDEGKTADKEIFVTKPALLTKPTMLHKRGLSIFHDMNAIDIIVAGKSSQTRDGPTNTSISAAPEPQTSEQGVITQLQANVKPELSI</sequence>
<gene>
    <name evidence="2" type="ORF">PINE0816_LOCUS19436</name>
</gene>
<dbReference type="EMBL" id="HBEL01041701">
    <property type="protein sequence ID" value="CAD8423278.1"/>
    <property type="molecule type" value="Transcribed_RNA"/>
</dbReference>
<feature type="compositionally biased region" description="Basic and acidic residues" evidence="1">
    <location>
        <begin position="202"/>
        <end position="228"/>
    </location>
</feature>
<dbReference type="PANTHER" id="PTHR31827">
    <property type="entry name" value="EMB|CAB89363.1"/>
    <property type="match status" value="1"/>
</dbReference>
<feature type="region of interest" description="Disordered" evidence="1">
    <location>
        <begin position="202"/>
        <end position="343"/>
    </location>
</feature>
<name>A0A7S0CHQ9_9STRA</name>
<feature type="compositionally biased region" description="Low complexity" evidence="1">
    <location>
        <begin position="459"/>
        <end position="491"/>
    </location>
</feature>
<evidence type="ECO:0000256" key="1">
    <source>
        <dbReference type="SAM" id="MobiDB-lite"/>
    </source>
</evidence>
<feature type="region of interest" description="Disordered" evidence="1">
    <location>
        <begin position="656"/>
        <end position="695"/>
    </location>
</feature>
<reference evidence="2" key="1">
    <citation type="submission" date="2021-01" db="EMBL/GenBank/DDBJ databases">
        <authorList>
            <person name="Corre E."/>
            <person name="Pelletier E."/>
            <person name="Niang G."/>
            <person name="Scheremetjew M."/>
            <person name="Finn R."/>
            <person name="Kale V."/>
            <person name="Holt S."/>
            <person name="Cochrane G."/>
            <person name="Meng A."/>
            <person name="Brown T."/>
            <person name="Cohen L."/>
        </authorList>
    </citation>
    <scope>NUCLEOTIDE SEQUENCE</scope>
    <source>
        <strain evidence="2">CCAP1064/1</strain>
    </source>
</reference>
<proteinExistence type="predicted"/>
<accession>A0A7S0CHQ9</accession>
<dbReference type="PANTHER" id="PTHR31827:SF1">
    <property type="entry name" value="EMB|CAB89363.1"/>
    <property type="match status" value="1"/>
</dbReference>
<evidence type="ECO:0000313" key="2">
    <source>
        <dbReference type="EMBL" id="CAD8423278.1"/>
    </source>
</evidence>
<feature type="compositionally biased region" description="Basic and acidic residues" evidence="1">
    <location>
        <begin position="251"/>
        <end position="262"/>
    </location>
</feature>
<organism evidence="2">
    <name type="scientific">Proboscia inermis</name>
    <dbReference type="NCBI Taxonomy" id="420281"/>
    <lineage>
        <taxon>Eukaryota</taxon>
        <taxon>Sar</taxon>
        <taxon>Stramenopiles</taxon>
        <taxon>Ochrophyta</taxon>
        <taxon>Bacillariophyta</taxon>
        <taxon>Coscinodiscophyceae</taxon>
        <taxon>Rhizosoleniophycidae</taxon>
        <taxon>Rhizosoleniales</taxon>
        <taxon>Rhizosoleniaceae</taxon>
        <taxon>Proboscia</taxon>
    </lineage>
</organism>
<dbReference type="AlphaFoldDB" id="A0A7S0CHQ9"/>
<feature type="compositionally biased region" description="Polar residues" evidence="1">
    <location>
        <begin position="424"/>
        <end position="458"/>
    </location>
</feature>
<feature type="compositionally biased region" description="Polar residues" evidence="1">
    <location>
        <begin position="656"/>
        <end position="687"/>
    </location>
</feature>
<feature type="region of interest" description="Disordered" evidence="1">
    <location>
        <begin position="158"/>
        <end position="186"/>
    </location>
</feature>
<protein>
    <submittedName>
        <fullName evidence="2">Uncharacterized protein</fullName>
    </submittedName>
</protein>